<feature type="transmembrane region" description="Helical" evidence="1">
    <location>
        <begin position="102"/>
        <end position="122"/>
    </location>
</feature>
<keyword evidence="3" id="KW-1185">Reference proteome</keyword>
<keyword evidence="1" id="KW-0472">Membrane</keyword>
<organism evidence="2 3">
    <name type="scientific">Prauserella shujinwangii</name>
    <dbReference type="NCBI Taxonomy" id="1453103"/>
    <lineage>
        <taxon>Bacteria</taxon>
        <taxon>Bacillati</taxon>
        <taxon>Actinomycetota</taxon>
        <taxon>Actinomycetes</taxon>
        <taxon>Pseudonocardiales</taxon>
        <taxon>Pseudonocardiaceae</taxon>
        <taxon>Prauserella</taxon>
    </lineage>
</organism>
<reference evidence="2 3" key="1">
    <citation type="submission" date="2018-03" db="EMBL/GenBank/DDBJ databases">
        <title>Genomic Encyclopedia of Type Strains, Phase III (KMG-III): the genomes of soil and plant-associated and newly described type strains.</title>
        <authorList>
            <person name="Whitman W."/>
        </authorList>
    </citation>
    <scope>NUCLEOTIDE SEQUENCE [LARGE SCALE GENOMIC DNA]</scope>
    <source>
        <strain evidence="2 3">CGMCC 4.7125</strain>
    </source>
</reference>
<protein>
    <submittedName>
        <fullName evidence="2">Uncharacterized protein</fullName>
    </submittedName>
</protein>
<dbReference type="RefSeq" id="WP_245901085.1">
    <property type="nucleotide sequence ID" value="NZ_PVNH01000012.1"/>
</dbReference>
<proteinExistence type="predicted"/>
<dbReference type="Proteomes" id="UP000238362">
    <property type="component" value="Unassembled WGS sequence"/>
</dbReference>
<name>A0A2T0LMB6_9PSEU</name>
<gene>
    <name evidence="2" type="ORF">B0I33_11299</name>
</gene>
<comment type="caution">
    <text evidence="2">The sequence shown here is derived from an EMBL/GenBank/DDBJ whole genome shotgun (WGS) entry which is preliminary data.</text>
</comment>
<evidence type="ECO:0000256" key="1">
    <source>
        <dbReference type="SAM" id="Phobius"/>
    </source>
</evidence>
<keyword evidence="1" id="KW-0812">Transmembrane</keyword>
<evidence type="ECO:0000313" key="3">
    <source>
        <dbReference type="Proteomes" id="UP000238362"/>
    </source>
</evidence>
<evidence type="ECO:0000313" key="2">
    <source>
        <dbReference type="EMBL" id="PRX44221.1"/>
    </source>
</evidence>
<dbReference type="EMBL" id="PVNH01000012">
    <property type="protein sequence ID" value="PRX44221.1"/>
    <property type="molecule type" value="Genomic_DNA"/>
</dbReference>
<feature type="transmembrane region" description="Helical" evidence="1">
    <location>
        <begin position="70"/>
        <end position="90"/>
    </location>
</feature>
<dbReference type="AlphaFoldDB" id="A0A2T0LMB6"/>
<sequence>MNWNNAGTDVPGIDGADTVELHAHAPGAAEPRRVRRGRWWRALTGSLAAGLAVVALVLLGAQIAGWLSGWAGPGGVPVAGHLIGAVLALAAQRVADRARGPAAAAAAAGVLGVTGAVLWLFWWW</sequence>
<feature type="transmembrane region" description="Helical" evidence="1">
    <location>
        <begin position="42"/>
        <end position="64"/>
    </location>
</feature>
<keyword evidence="1" id="KW-1133">Transmembrane helix</keyword>
<accession>A0A2T0LMB6</accession>